<dbReference type="EMBL" id="PRDK01000009">
    <property type="protein sequence ID" value="MBE8715229.1"/>
    <property type="molecule type" value="Genomic_DNA"/>
</dbReference>
<dbReference type="Proteomes" id="UP000616201">
    <property type="component" value="Unassembled WGS sequence"/>
</dbReference>
<evidence type="ECO:0000313" key="3">
    <source>
        <dbReference type="Proteomes" id="UP000616201"/>
    </source>
</evidence>
<evidence type="ECO:0000313" key="2">
    <source>
        <dbReference type="EMBL" id="MBE8715229.1"/>
    </source>
</evidence>
<dbReference type="InterPro" id="IPR025510">
    <property type="entry name" value="DUF4397"/>
</dbReference>
<gene>
    <name evidence="2" type="ORF">C4F49_16215</name>
</gene>
<feature type="domain" description="DUF4397" evidence="1">
    <location>
        <begin position="26"/>
        <end position="113"/>
    </location>
</feature>
<reference evidence="2" key="1">
    <citation type="submission" date="2018-02" db="EMBL/GenBank/DDBJ databases">
        <authorList>
            <person name="Vasarhelyi B.M."/>
            <person name="Deshmukh S."/>
            <person name="Balint B."/>
            <person name="Kukolya J."/>
        </authorList>
    </citation>
    <scope>NUCLEOTIDE SEQUENCE</scope>
    <source>
        <strain evidence="2">KB22</strain>
    </source>
</reference>
<dbReference type="Pfam" id="PF14344">
    <property type="entry name" value="DUF4397"/>
    <property type="match status" value="1"/>
</dbReference>
<accession>A0A928YRR1</accession>
<keyword evidence="3" id="KW-1185">Reference proteome</keyword>
<organism evidence="2 3">
    <name type="scientific">Sphingobacterium hungaricum</name>
    <dbReference type="NCBI Taxonomy" id="2082723"/>
    <lineage>
        <taxon>Bacteria</taxon>
        <taxon>Pseudomonadati</taxon>
        <taxon>Bacteroidota</taxon>
        <taxon>Sphingobacteriia</taxon>
        <taxon>Sphingobacteriales</taxon>
        <taxon>Sphingobacteriaceae</taxon>
        <taxon>Sphingobacterium</taxon>
    </lineage>
</organism>
<dbReference type="AlphaFoldDB" id="A0A928YRR1"/>
<proteinExistence type="predicted"/>
<sequence>MINGYVEEPGVIYRVHQNGYNDPLFRLNYKSYLKNTLLYAGSRQLSIYSGVNNAKIVDTVYTFKDSTSYSGFVYGLPGDAKFIVSEDKSIADLGDNAGLRFFHLADGVDDVNITIGNETSPVFTRTEQQDSTNIATNQVFVAKASGSTTIVAKNAAGTEIARRENYDLKPGRYYSIILIGDATSTELPLYIGLIEY</sequence>
<name>A0A928YRR1_9SPHI</name>
<evidence type="ECO:0000259" key="1">
    <source>
        <dbReference type="Pfam" id="PF14344"/>
    </source>
</evidence>
<protein>
    <recommendedName>
        <fullName evidence="1">DUF4397 domain-containing protein</fullName>
    </recommendedName>
</protein>
<comment type="caution">
    <text evidence="2">The sequence shown here is derived from an EMBL/GenBank/DDBJ whole genome shotgun (WGS) entry which is preliminary data.</text>
</comment>